<evidence type="ECO:0000313" key="2">
    <source>
        <dbReference type="EMBL" id="KAK8760308.1"/>
    </source>
</evidence>
<organism evidence="2 3">
    <name type="scientific">Amblyomma americanum</name>
    <name type="common">Lone star tick</name>
    <dbReference type="NCBI Taxonomy" id="6943"/>
    <lineage>
        <taxon>Eukaryota</taxon>
        <taxon>Metazoa</taxon>
        <taxon>Ecdysozoa</taxon>
        <taxon>Arthropoda</taxon>
        <taxon>Chelicerata</taxon>
        <taxon>Arachnida</taxon>
        <taxon>Acari</taxon>
        <taxon>Parasitiformes</taxon>
        <taxon>Ixodida</taxon>
        <taxon>Ixodoidea</taxon>
        <taxon>Ixodidae</taxon>
        <taxon>Amblyomminae</taxon>
        <taxon>Amblyomma</taxon>
    </lineage>
</organism>
<dbReference type="Proteomes" id="UP001321473">
    <property type="component" value="Unassembled WGS sequence"/>
</dbReference>
<keyword evidence="3" id="KW-1185">Reference proteome</keyword>
<accession>A0AAQ4DCW8</accession>
<reference evidence="2 3" key="1">
    <citation type="journal article" date="2023" name="Arcadia Sci">
        <title>De novo assembly of a long-read Amblyomma americanum tick genome.</title>
        <authorList>
            <person name="Chou S."/>
            <person name="Poskanzer K.E."/>
            <person name="Rollins M."/>
            <person name="Thuy-Boun P.S."/>
        </authorList>
    </citation>
    <scope>NUCLEOTIDE SEQUENCE [LARGE SCALE GENOMIC DNA]</scope>
    <source>
        <strain evidence="2">F_SG_1</strain>
        <tissue evidence="2">Salivary glands</tissue>
    </source>
</reference>
<comment type="caution">
    <text evidence="2">The sequence shown here is derived from an EMBL/GenBank/DDBJ whole genome shotgun (WGS) entry which is preliminary data.</text>
</comment>
<dbReference type="PANTHER" id="PTHR24111">
    <property type="entry name" value="LEUCINE-RICH REPEAT-CONTAINING PROTEIN 34"/>
    <property type="match status" value="1"/>
</dbReference>
<proteinExistence type="predicted"/>
<evidence type="ECO:0000313" key="3">
    <source>
        <dbReference type="Proteomes" id="UP001321473"/>
    </source>
</evidence>
<sequence>MAPKDRRLQQYAAYVPDLCPALYSSANKAYASLQELKTILSQRGANLKARCFQGSTHSCELPRQLQQWNRVLGIIGVQLRERNNCGELAVVCFRSIYGLHTSWRIPRSVLLFHWLLANHRCVTALRMEGSGVFGRLEYRTVFWDAVAKCTDLKNLRFSVQFLRMSACKQLLHAVQSLPNLEEIVCNIFDVGNEYKNLSALADVISTKGKLYRLAIEDFDVRPYRQCHRPGTRGITAALQSNTAITDLTIDVSVMTEEDCRLFSQFIKESPALMSLSLLCWIISPALSVVDIAGAVEKSQALVSLQLVRFSVDTSAAWALARSLSSAKKVQQLELISCRLDITEPNSVPSPGLEMEGGSHSQVPWAMKPFVHMLRNVKTLRRLRFPLCVSTPENERVWFDSLANEASVESVRWECQNNSFLIDLCSVVSEAGTGVEVTIDDLYRDDQQLEWITEWARVVRFFLLVNETTLAVGRFKKLLTFNSLSTLTVEVRVRIQAEQAEALAQFLTATKSLSKITISFEVESTVSMVLLDGLSHNTSITTLIIEGWCTSRRAGRFLADVVCSSKKIRSLTYNVNRGNRPRAFFTTLAKSIGNNITLLSLTTGVLSAPTRQIDPVYEVLARNNQLLVHTARFVSGRAFSKIGAEALELIGSDPMIVDKVQEMSSVNKKEAEDMIRKRLGDLDDMDGFMRAAGVVRDSVVCKESPDGRPGLAGLPQLCWRHLRQYLRLVDVVEQPWSRNAVSWQHQS</sequence>
<dbReference type="InterPro" id="IPR052201">
    <property type="entry name" value="LRR-containing_regulator"/>
</dbReference>
<dbReference type="SUPFAM" id="SSF52047">
    <property type="entry name" value="RNI-like"/>
    <property type="match status" value="1"/>
</dbReference>
<evidence type="ECO:0000256" key="1">
    <source>
        <dbReference type="ARBA" id="ARBA00022737"/>
    </source>
</evidence>
<gene>
    <name evidence="2" type="ORF">V5799_028425</name>
</gene>
<dbReference type="Gene3D" id="3.80.10.10">
    <property type="entry name" value="Ribonuclease Inhibitor"/>
    <property type="match status" value="2"/>
</dbReference>
<dbReference type="InterPro" id="IPR032675">
    <property type="entry name" value="LRR_dom_sf"/>
</dbReference>
<evidence type="ECO:0008006" key="4">
    <source>
        <dbReference type="Google" id="ProtNLM"/>
    </source>
</evidence>
<dbReference type="EMBL" id="JARKHS020032275">
    <property type="protein sequence ID" value="KAK8760308.1"/>
    <property type="molecule type" value="Genomic_DNA"/>
</dbReference>
<keyword evidence="1" id="KW-0677">Repeat</keyword>
<dbReference type="PANTHER" id="PTHR24111:SF0">
    <property type="entry name" value="LEUCINE-RICH REPEAT-CONTAINING PROTEIN"/>
    <property type="match status" value="1"/>
</dbReference>
<name>A0AAQ4DCW8_AMBAM</name>
<protein>
    <recommendedName>
        <fullName evidence="4">Ran gtpase-activating protein</fullName>
    </recommendedName>
</protein>
<dbReference type="AlphaFoldDB" id="A0AAQ4DCW8"/>